<dbReference type="Pfam" id="PF00999">
    <property type="entry name" value="Na_H_Exchanger"/>
    <property type="match status" value="1"/>
</dbReference>
<keyword evidence="2" id="KW-0813">Transport</keyword>
<proteinExistence type="predicted"/>
<dbReference type="GO" id="GO:0015297">
    <property type="term" value="F:antiporter activity"/>
    <property type="evidence" value="ECO:0007669"/>
    <property type="project" value="UniProtKB-KW"/>
</dbReference>
<keyword evidence="3" id="KW-0050">Antiport</keyword>
<dbReference type="InterPro" id="IPR006153">
    <property type="entry name" value="Cation/H_exchanger_TM"/>
</dbReference>
<gene>
    <name evidence="11" type="ORF">FCL54_16300</name>
</gene>
<evidence type="ECO:0000256" key="1">
    <source>
        <dbReference type="ARBA" id="ARBA00004651"/>
    </source>
</evidence>
<evidence type="ECO:0000256" key="3">
    <source>
        <dbReference type="ARBA" id="ARBA00022449"/>
    </source>
</evidence>
<dbReference type="InterPro" id="IPR036291">
    <property type="entry name" value="NAD(P)-bd_dom_sf"/>
</dbReference>
<evidence type="ECO:0000256" key="8">
    <source>
        <dbReference type="ARBA" id="ARBA00023136"/>
    </source>
</evidence>
<feature type="transmembrane region" description="Helical" evidence="9">
    <location>
        <begin position="272"/>
        <end position="290"/>
    </location>
</feature>
<keyword evidence="6 9" id="KW-1133">Transmembrane helix</keyword>
<evidence type="ECO:0000256" key="6">
    <source>
        <dbReference type="ARBA" id="ARBA00022989"/>
    </source>
</evidence>
<evidence type="ECO:0000313" key="12">
    <source>
        <dbReference type="Proteomes" id="UP000308230"/>
    </source>
</evidence>
<dbReference type="SUPFAM" id="SSF51735">
    <property type="entry name" value="NAD(P)-binding Rossmann-fold domains"/>
    <property type="match status" value="1"/>
</dbReference>
<sequence length="638" mass="71204">MLEPSLFLLMLIGILGIGSQWVAWRFNLPAIVVMSVTGLLAGPIFRVMNPEVQFGDLYKPLISIAVAIILFEGSLKLVFREIKDVGHSIFRIVTIGALLAWVLGSFAAHFVAGLSWAVSFVIGGLLIVTGPTVILPLLRQSKLKPRPAAVLKWEGIIVDPLGALLAVFSYEIIRFFVLEKVTVNQLVLFFLVSLFAVLLGWLLGKLIALMFDKGQIPEFLKSPIVFGVVVFCFTIPNEIMHETGLLSVTAMGITLANLRVSSINDIRHFKENISVMLVSAIFIMLTASLSLETIYTMFNLRILAFVGLMLFVVRPLSIWLSTIRTDLTTKEKLLVSWIAPRGIVALTVSGYFSSILFSEGFLDASILVPLTFALVFSTVVIHGFSLRWLAKKLGLAAEGKPGVLIVGSNPFTVELAKKITKLDIPVIVTDSSWLKLQFAKQRGFKKTYYGELLAEKTEHRLDLTPYEYLIAATELDSYNALVCTNYIPEMGRNNVYQLALHTSENDDHNDYVHTSRGLILFKEGITWETLNKKIEEGYGFQSVQLTDEYDFEEFKIDLNEESIPLLILKKSGNLLFFTIDNEPQGESGDTVLSLIPVTNMDPDNNKTINRDFTDTVKNSEAEVIEYEKMVNKPTTARR</sequence>
<feature type="transmembrane region" description="Helical" evidence="9">
    <location>
        <begin position="364"/>
        <end position="384"/>
    </location>
</feature>
<comment type="caution">
    <text evidence="11">The sequence shown here is derived from an EMBL/GenBank/DDBJ whole genome shotgun (WGS) entry which is preliminary data.</text>
</comment>
<dbReference type="GO" id="GO:1902600">
    <property type="term" value="P:proton transmembrane transport"/>
    <property type="evidence" value="ECO:0007669"/>
    <property type="project" value="InterPro"/>
</dbReference>
<keyword evidence="4" id="KW-1003">Cell membrane</keyword>
<dbReference type="Gene3D" id="3.40.50.720">
    <property type="entry name" value="NAD(P)-binding Rossmann-like Domain"/>
    <property type="match status" value="1"/>
</dbReference>
<feature type="transmembrane region" description="Helical" evidence="9">
    <location>
        <begin position="90"/>
        <end position="110"/>
    </location>
</feature>
<dbReference type="AlphaFoldDB" id="A0A5R9F185"/>
<evidence type="ECO:0000256" key="5">
    <source>
        <dbReference type="ARBA" id="ARBA00022692"/>
    </source>
</evidence>
<keyword evidence="8 9" id="KW-0472">Membrane</keyword>
<dbReference type="Gene3D" id="1.20.1530.20">
    <property type="match status" value="1"/>
</dbReference>
<dbReference type="InterPro" id="IPR038770">
    <property type="entry name" value="Na+/solute_symporter_sf"/>
</dbReference>
<feature type="transmembrane region" description="Helical" evidence="9">
    <location>
        <begin position="302"/>
        <end position="321"/>
    </location>
</feature>
<dbReference type="RefSeq" id="WP_138127805.1">
    <property type="nucleotide sequence ID" value="NZ_SWLG01000012.1"/>
</dbReference>
<dbReference type="EMBL" id="SWLG01000012">
    <property type="protein sequence ID" value="TLS36196.1"/>
    <property type="molecule type" value="Genomic_DNA"/>
</dbReference>
<dbReference type="GO" id="GO:0005886">
    <property type="term" value="C:plasma membrane"/>
    <property type="evidence" value="ECO:0007669"/>
    <property type="project" value="UniProtKB-SubCell"/>
</dbReference>
<organism evidence="11 12">
    <name type="scientific">Exobacillus caeni</name>
    <dbReference type="NCBI Taxonomy" id="2574798"/>
    <lineage>
        <taxon>Bacteria</taxon>
        <taxon>Bacillati</taxon>
        <taxon>Bacillota</taxon>
        <taxon>Bacilli</taxon>
        <taxon>Bacillales</taxon>
        <taxon>Guptibacillaceae</taxon>
        <taxon>Exobacillus</taxon>
    </lineage>
</organism>
<feature type="transmembrane region" description="Helical" evidence="9">
    <location>
        <begin position="219"/>
        <end position="237"/>
    </location>
</feature>
<keyword evidence="7" id="KW-0406">Ion transport</keyword>
<reference evidence="11 12" key="1">
    <citation type="submission" date="2019-04" db="EMBL/GenBank/DDBJ databases">
        <title>Bacillus caeni sp. nov., a bacterium isolated from mangrove sediment.</title>
        <authorList>
            <person name="Huang H."/>
            <person name="Mo K."/>
            <person name="Hu Y."/>
        </authorList>
    </citation>
    <scope>NUCLEOTIDE SEQUENCE [LARGE SCALE GENOMIC DNA]</scope>
    <source>
        <strain evidence="11 12">HB172195</strain>
    </source>
</reference>
<feature type="domain" description="Cation/H+ exchanger transmembrane" evidence="10">
    <location>
        <begin position="22"/>
        <end position="392"/>
    </location>
</feature>
<accession>A0A5R9F185</accession>
<evidence type="ECO:0000256" key="7">
    <source>
        <dbReference type="ARBA" id="ARBA00023065"/>
    </source>
</evidence>
<comment type="subcellular location">
    <subcellularLocation>
        <location evidence="1">Cell membrane</location>
        <topology evidence="1">Multi-pass membrane protein</topology>
    </subcellularLocation>
</comment>
<feature type="transmembrane region" description="Helical" evidence="9">
    <location>
        <begin position="150"/>
        <end position="173"/>
    </location>
</feature>
<feature type="transmembrane region" description="Helical" evidence="9">
    <location>
        <begin position="116"/>
        <end position="138"/>
    </location>
</feature>
<evidence type="ECO:0000259" key="10">
    <source>
        <dbReference type="Pfam" id="PF00999"/>
    </source>
</evidence>
<feature type="transmembrane region" description="Helical" evidence="9">
    <location>
        <begin position="31"/>
        <end position="48"/>
    </location>
</feature>
<feature type="transmembrane region" description="Helical" evidence="9">
    <location>
        <begin position="185"/>
        <end position="207"/>
    </location>
</feature>
<dbReference type="Proteomes" id="UP000308230">
    <property type="component" value="Unassembled WGS sequence"/>
</dbReference>
<keyword evidence="12" id="KW-1185">Reference proteome</keyword>
<protein>
    <submittedName>
        <fullName evidence="11">Sodium:proton antiporter</fullName>
    </submittedName>
</protein>
<keyword evidence="5 9" id="KW-0812">Transmembrane</keyword>
<name>A0A5R9F185_9BACL</name>
<evidence type="ECO:0000256" key="9">
    <source>
        <dbReference type="SAM" id="Phobius"/>
    </source>
</evidence>
<dbReference type="PANTHER" id="PTHR32507">
    <property type="entry name" value="NA(+)/H(+) ANTIPORTER 1"/>
    <property type="match status" value="1"/>
</dbReference>
<feature type="transmembrane region" description="Helical" evidence="9">
    <location>
        <begin position="60"/>
        <end position="78"/>
    </location>
</feature>
<feature type="transmembrane region" description="Helical" evidence="9">
    <location>
        <begin position="333"/>
        <end position="352"/>
    </location>
</feature>
<evidence type="ECO:0000256" key="4">
    <source>
        <dbReference type="ARBA" id="ARBA00022475"/>
    </source>
</evidence>
<feature type="transmembrane region" description="Helical" evidence="9">
    <location>
        <begin position="6"/>
        <end position="24"/>
    </location>
</feature>
<evidence type="ECO:0000313" key="11">
    <source>
        <dbReference type="EMBL" id="TLS36196.1"/>
    </source>
</evidence>
<dbReference type="OrthoDB" id="570124at2"/>
<dbReference type="PANTHER" id="PTHR32507:SF0">
    <property type="entry name" value="NA(+)_H(+) ANTIPORTER 2-RELATED"/>
    <property type="match status" value="1"/>
</dbReference>
<evidence type="ECO:0000256" key="2">
    <source>
        <dbReference type="ARBA" id="ARBA00022448"/>
    </source>
</evidence>